<dbReference type="Gene3D" id="1.10.287.130">
    <property type="match status" value="1"/>
</dbReference>
<feature type="non-terminal residue" evidence="7">
    <location>
        <position position="1"/>
    </location>
</feature>
<dbReference type="GO" id="GO:0000155">
    <property type="term" value="F:phosphorelay sensor kinase activity"/>
    <property type="evidence" value="ECO:0007669"/>
    <property type="project" value="InterPro"/>
</dbReference>
<keyword evidence="3" id="KW-0808">Transferase</keyword>
<evidence type="ECO:0000256" key="3">
    <source>
        <dbReference type="ARBA" id="ARBA00022679"/>
    </source>
</evidence>
<dbReference type="PANTHER" id="PTHR43711">
    <property type="entry name" value="TWO-COMPONENT HISTIDINE KINASE"/>
    <property type="match status" value="1"/>
</dbReference>
<dbReference type="CDD" id="cd00082">
    <property type="entry name" value="HisKA"/>
    <property type="match status" value="1"/>
</dbReference>
<dbReference type="InterPro" id="IPR036097">
    <property type="entry name" value="HisK_dim/P_sf"/>
</dbReference>
<comment type="catalytic activity">
    <reaction evidence="1">
        <text>ATP + protein L-histidine = ADP + protein N-phospho-L-histidine.</text>
        <dbReference type="EC" id="2.7.13.3"/>
    </reaction>
</comment>
<evidence type="ECO:0000256" key="2">
    <source>
        <dbReference type="ARBA" id="ARBA00012438"/>
    </source>
</evidence>
<dbReference type="EC" id="2.7.13.3" evidence="2"/>
<name>X1DC16_9ZZZZ</name>
<organism evidence="7">
    <name type="scientific">marine sediment metagenome</name>
    <dbReference type="NCBI Taxonomy" id="412755"/>
    <lineage>
        <taxon>unclassified sequences</taxon>
        <taxon>metagenomes</taxon>
        <taxon>ecological metagenomes</taxon>
    </lineage>
</organism>
<evidence type="ECO:0000256" key="5">
    <source>
        <dbReference type="ARBA" id="ARBA00023012"/>
    </source>
</evidence>
<accession>X1DC16</accession>
<dbReference type="AlphaFoldDB" id="X1DC16"/>
<dbReference type="PANTHER" id="PTHR43711:SF1">
    <property type="entry name" value="HISTIDINE KINASE 1"/>
    <property type="match status" value="1"/>
</dbReference>
<dbReference type="InterPro" id="IPR003661">
    <property type="entry name" value="HisK_dim/P_dom"/>
</dbReference>
<dbReference type="SUPFAM" id="SSF47384">
    <property type="entry name" value="Homodimeric domain of signal transducing histidine kinase"/>
    <property type="match status" value="1"/>
</dbReference>
<sequence>KMSEALAKANDKLTKLDNAKSEFISIASHQLRTPLTAIKGFVSLLLEGSYGKVEVKQQDVLNKVYTSNDRLIRLVEDLLNSFSKRNITMPIPHKNVQTTNKKYAILASFL</sequence>
<protein>
    <recommendedName>
        <fullName evidence="2">histidine kinase</fullName>
        <ecNumber evidence="2">2.7.13.3</ecNumber>
    </recommendedName>
</protein>
<comment type="caution">
    <text evidence="7">The sequence shown here is derived from an EMBL/GenBank/DDBJ whole genome shotgun (WGS) entry which is preliminary data.</text>
</comment>
<evidence type="ECO:0000313" key="7">
    <source>
        <dbReference type="EMBL" id="GAH18331.1"/>
    </source>
</evidence>
<evidence type="ECO:0000259" key="6">
    <source>
        <dbReference type="SMART" id="SM00388"/>
    </source>
</evidence>
<gene>
    <name evidence="7" type="ORF">S01H4_55454</name>
</gene>
<dbReference type="Pfam" id="PF00512">
    <property type="entry name" value="HisKA"/>
    <property type="match status" value="1"/>
</dbReference>
<keyword evidence="5" id="KW-0902">Two-component regulatory system</keyword>
<evidence type="ECO:0000256" key="1">
    <source>
        <dbReference type="ARBA" id="ARBA00000085"/>
    </source>
</evidence>
<reference evidence="7" key="1">
    <citation type="journal article" date="2014" name="Front. Microbiol.">
        <title>High frequency of phylogenetically diverse reductive dehalogenase-homologous genes in deep subseafloor sedimentary metagenomes.</title>
        <authorList>
            <person name="Kawai M."/>
            <person name="Futagami T."/>
            <person name="Toyoda A."/>
            <person name="Takaki Y."/>
            <person name="Nishi S."/>
            <person name="Hori S."/>
            <person name="Arai W."/>
            <person name="Tsubouchi T."/>
            <person name="Morono Y."/>
            <person name="Uchiyama I."/>
            <person name="Ito T."/>
            <person name="Fujiyama A."/>
            <person name="Inagaki F."/>
            <person name="Takami H."/>
        </authorList>
    </citation>
    <scope>NUCLEOTIDE SEQUENCE</scope>
    <source>
        <strain evidence="7">Expedition CK06-06</strain>
    </source>
</reference>
<dbReference type="EMBL" id="BART01032008">
    <property type="protein sequence ID" value="GAH18331.1"/>
    <property type="molecule type" value="Genomic_DNA"/>
</dbReference>
<dbReference type="SMART" id="SM00388">
    <property type="entry name" value="HisKA"/>
    <property type="match status" value="1"/>
</dbReference>
<dbReference type="InterPro" id="IPR050736">
    <property type="entry name" value="Sensor_HK_Regulatory"/>
</dbReference>
<feature type="domain" description="Signal transduction histidine kinase dimerisation/phosphoacceptor" evidence="6">
    <location>
        <begin position="19"/>
        <end position="87"/>
    </location>
</feature>
<keyword evidence="4" id="KW-0418">Kinase</keyword>
<proteinExistence type="predicted"/>
<evidence type="ECO:0000256" key="4">
    <source>
        <dbReference type="ARBA" id="ARBA00022777"/>
    </source>
</evidence>